<comment type="caution">
    <text evidence="4">The sequence shown here is derived from an EMBL/GenBank/DDBJ whole genome shotgun (WGS) entry which is preliminary data.</text>
</comment>
<keyword evidence="5" id="KW-1185">Reference proteome</keyword>
<gene>
    <name evidence="4" type="ORF">C2S53_001162</name>
</gene>
<protein>
    <recommendedName>
        <fullName evidence="3">DC1 domain-containing protein</fullName>
    </recommendedName>
</protein>
<dbReference type="AlphaFoldDB" id="A0AAD4JLZ5"/>
<feature type="compositionally biased region" description="Acidic residues" evidence="2">
    <location>
        <begin position="308"/>
        <end position="317"/>
    </location>
</feature>
<feature type="region of interest" description="Disordered" evidence="2">
    <location>
        <begin position="291"/>
        <end position="317"/>
    </location>
</feature>
<evidence type="ECO:0000313" key="4">
    <source>
        <dbReference type="EMBL" id="KAH6836296.1"/>
    </source>
</evidence>
<feature type="compositionally biased region" description="Polar residues" evidence="2">
    <location>
        <begin position="291"/>
        <end position="300"/>
    </location>
</feature>
<name>A0AAD4JLZ5_PERFH</name>
<dbReference type="Pfam" id="PF03107">
    <property type="entry name" value="C1_2"/>
    <property type="match status" value="3"/>
</dbReference>
<keyword evidence="1" id="KW-0677">Repeat</keyword>
<feature type="domain" description="DC1" evidence="3">
    <location>
        <begin position="485"/>
        <end position="532"/>
    </location>
</feature>
<dbReference type="InterPro" id="IPR046349">
    <property type="entry name" value="C1-like_sf"/>
</dbReference>
<dbReference type="PANTHER" id="PTHR32410:SF216">
    <property type="entry name" value="PHORBOL-ESTER_DAG-TYPE DOMAIN-CONTAINING PROTEIN"/>
    <property type="match status" value="1"/>
</dbReference>
<evidence type="ECO:0000313" key="5">
    <source>
        <dbReference type="Proteomes" id="UP001190926"/>
    </source>
</evidence>
<proteinExistence type="predicted"/>
<evidence type="ECO:0000259" key="3">
    <source>
        <dbReference type="Pfam" id="PF03107"/>
    </source>
</evidence>
<dbReference type="InterPro" id="IPR053192">
    <property type="entry name" value="Vacuole_Formation_Reg"/>
</dbReference>
<feature type="domain" description="DC1" evidence="3">
    <location>
        <begin position="369"/>
        <end position="413"/>
    </location>
</feature>
<dbReference type="Proteomes" id="UP001190926">
    <property type="component" value="Unassembled WGS sequence"/>
</dbReference>
<dbReference type="InterPro" id="IPR004146">
    <property type="entry name" value="DC1"/>
</dbReference>
<sequence>MSEIVMEEEEEVIELDHWIHKHPLTLVATSREDDCYGCWRKNFSSGERGYGCKNKSCGDDPILLHEECAEMARNIRHPMHAQHILEQRVRRTYGPDCAICEQIIWGLCYSCEHYCKFNIHIGCALAQGRGVINDEEQNRRRCVIKHPSHLEHELRLLRRCSFRCDACGTDQIGDSYLCTVCEYWIHRKCASLPDTIRREDHHHSLSLSYVVHIKCAFKKSPHAIGTNIANASYGKYIIQFPVNNLVEVQIRPFVMKLVEEGIMPPVPDDNDDGVVNVKYDKVCYHKHQLSLISSPPSNDDGQTKEENRSDDDDDEDDDCIQKSKLICDGCITPISQRKHMSCSECKYHLHWECFHLPPQLPSLPLIHEPDHQLLLQSYDKLEYWRYCNVCHLATNGLFYVCTKCDFKADIKCASLPLNIHHSAHPRLLKLITDLKLIPQSLLQCAAGCDYEPFQSWYMCETCEFMLHVECAILPPLARNRTWDNKHMLPLTYDANVNHPDEFCCDHCEEQMNPKMWMYHCRPCDLSFHPKCIPDISGKYRNFKFGQRYENVAAHPHPLTFQLLTTKRGCDGCRLYMVNEPGFHCASCNFFICLTYCHRKMCKDDGSIQAVD</sequence>
<evidence type="ECO:0000256" key="1">
    <source>
        <dbReference type="ARBA" id="ARBA00022737"/>
    </source>
</evidence>
<dbReference type="EMBL" id="SDAM02000020">
    <property type="protein sequence ID" value="KAH6836296.1"/>
    <property type="molecule type" value="Genomic_DNA"/>
</dbReference>
<dbReference type="PANTHER" id="PTHR32410">
    <property type="entry name" value="CYSTEINE/HISTIDINE-RICH C1 DOMAIN FAMILY PROTEIN"/>
    <property type="match status" value="1"/>
</dbReference>
<reference evidence="4 5" key="1">
    <citation type="journal article" date="2021" name="Nat. Commun.">
        <title>Incipient diploidization of the medicinal plant Perilla within 10,000 years.</title>
        <authorList>
            <person name="Zhang Y."/>
            <person name="Shen Q."/>
            <person name="Leng L."/>
            <person name="Zhang D."/>
            <person name="Chen S."/>
            <person name="Shi Y."/>
            <person name="Ning Z."/>
            <person name="Chen S."/>
        </authorList>
    </citation>
    <scope>NUCLEOTIDE SEQUENCE [LARGE SCALE GENOMIC DNA]</scope>
    <source>
        <strain evidence="5">cv. PC099</strain>
    </source>
</reference>
<accession>A0AAD4JLZ5</accession>
<evidence type="ECO:0000256" key="2">
    <source>
        <dbReference type="SAM" id="MobiDB-lite"/>
    </source>
</evidence>
<feature type="domain" description="DC1" evidence="3">
    <location>
        <begin position="147"/>
        <end position="190"/>
    </location>
</feature>
<dbReference type="SUPFAM" id="SSF57889">
    <property type="entry name" value="Cysteine-rich domain"/>
    <property type="match status" value="4"/>
</dbReference>
<organism evidence="4 5">
    <name type="scientific">Perilla frutescens var. hirtella</name>
    <name type="common">Perilla citriodora</name>
    <name type="synonym">Perilla setoyensis</name>
    <dbReference type="NCBI Taxonomy" id="608512"/>
    <lineage>
        <taxon>Eukaryota</taxon>
        <taxon>Viridiplantae</taxon>
        <taxon>Streptophyta</taxon>
        <taxon>Embryophyta</taxon>
        <taxon>Tracheophyta</taxon>
        <taxon>Spermatophyta</taxon>
        <taxon>Magnoliopsida</taxon>
        <taxon>eudicotyledons</taxon>
        <taxon>Gunneridae</taxon>
        <taxon>Pentapetalae</taxon>
        <taxon>asterids</taxon>
        <taxon>lamiids</taxon>
        <taxon>Lamiales</taxon>
        <taxon>Lamiaceae</taxon>
        <taxon>Nepetoideae</taxon>
        <taxon>Elsholtzieae</taxon>
        <taxon>Perilla</taxon>
    </lineage>
</organism>